<dbReference type="Gene3D" id="2.60.120.200">
    <property type="match status" value="1"/>
</dbReference>
<comment type="caution">
    <text evidence="1">The sequence shown here is derived from an EMBL/GenBank/DDBJ whole genome shotgun (WGS) entry which is preliminary data.</text>
</comment>
<reference evidence="1" key="1">
    <citation type="journal article" date="2014" name="Front. Microbiol.">
        <title>High frequency of phylogenetically diverse reductive dehalogenase-homologous genes in deep subseafloor sedimentary metagenomes.</title>
        <authorList>
            <person name="Kawai M."/>
            <person name="Futagami T."/>
            <person name="Toyoda A."/>
            <person name="Takaki Y."/>
            <person name="Nishi S."/>
            <person name="Hori S."/>
            <person name="Arai W."/>
            <person name="Tsubouchi T."/>
            <person name="Morono Y."/>
            <person name="Uchiyama I."/>
            <person name="Ito T."/>
            <person name="Fujiyama A."/>
            <person name="Inagaki F."/>
            <person name="Takami H."/>
        </authorList>
    </citation>
    <scope>NUCLEOTIDE SEQUENCE</scope>
    <source>
        <strain evidence="1">Expedition CK06-06</strain>
    </source>
</reference>
<dbReference type="EMBL" id="BARS01057758">
    <property type="protein sequence ID" value="GAG42845.1"/>
    <property type="molecule type" value="Genomic_DNA"/>
</dbReference>
<dbReference type="InterPro" id="IPR013320">
    <property type="entry name" value="ConA-like_dom_sf"/>
</dbReference>
<evidence type="ECO:0000313" key="1">
    <source>
        <dbReference type="EMBL" id="GAG42845.1"/>
    </source>
</evidence>
<accession>X0XI76</accession>
<dbReference type="Pfam" id="PF13385">
    <property type="entry name" value="Laminin_G_3"/>
    <property type="match status" value="1"/>
</dbReference>
<feature type="non-terminal residue" evidence="1">
    <location>
        <position position="1"/>
    </location>
</feature>
<protein>
    <recommendedName>
        <fullName evidence="2">LamG-like jellyroll fold domain-containing protein</fullName>
    </recommendedName>
</protein>
<dbReference type="AlphaFoldDB" id="X0XI76"/>
<sequence length="127" mass="14248">DHADWDLGSGNWTISAWVMETKVTDDGEVFIAATDNAAGWQVRDKDNKFEFYDFTDGESFDSGFTVVIDTWYHIAVVRNGNTLYWYVDGVEEATQDCTGDSFPDNSDGLSIGRRGSDADKYIEGFMD</sequence>
<feature type="non-terminal residue" evidence="1">
    <location>
        <position position="127"/>
    </location>
</feature>
<organism evidence="1">
    <name type="scientific">marine sediment metagenome</name>
    <dbReference type="NCBI Taxonomy" id="412755"/>
    <lineage>
        <taxon>unclassified sequences</taxon>
        <taxon>metagenomes</taxon>
        <taxon>ecological metagenomes</taxon>
    </lineage>
</organism>
<proteinExistence type="predicted"/>
<dbReference type="SUPFAM" id="SSF49899">
    <property type="entry name" value="Concanavalin A-like lectins/glucanases"/>
    <property type="match status" value="1"/>
</dbReference>
<name>X0XI76_9ZZZZ</name>
<gene>
    <name evidence="1" type="ORF">S01H1_84552</name>
</gene>
<evidence type="ECO:0008006" key="2">
    <source>
        <dbReference type="Google" id="ProtNLM"/>
    </source>
</evidence>